<evidence type="ECO:0000256" key="6">
    <source>
        <dbReference type="SAM" id="MobiDB-lite"/>
    </source>
</evidence>
<dbReference type="InterPro" id="IPR013083">
    <property type="entry name" value="Znf_RING/FYVE/PHD"/>
</dbReference>
<feature type="domain" description="RING-type" evidence="7">
    <location>
        <begin position="582"/>
        <end position="620"/>
    </location>
</feature>
<dbReference type="PROSITE" id="PS50089">
    <property type="entry name" value="ZF_RING_2"/>
    <property type="match status" value="1"/>
</dbReference>
<dbReference type="AlphaFoldDB" id="A0A6A6YM27"/>
<dbReference type="GO" id="GO:0008270">
    <property type="term" value="F:zinc ion binding"/>
    <property type="evidence" value="ECO:0007669"/>
    <property type="project" value="UniProtKB-KW"/>
</dbReference>
<dbReference type="Gene3D" id="3.30.40.10">
    <property type="entry name" value="Zinc/RING finger domain, C3HC4 (zinc finger)"/>
    <property type="match status" value="1"/>
</dbReference>
<feature type="region of interest" description="Disordered" evidence="6">
    <location>
        <begin position="639"/>
        <end position="662"/>
    </location>
</feature>
<accession>A0A6A6YM27</accession>
<feature type="compositionally biased region" description="Basic and acidic residues" evidence="6">
    <location>
        <begin position="639"/>
        <end position="648"/>
    </location>
</feature>
<dbReference type="Gene3D" id="3.40.50.300">
    <property type="entry name" value="P-loop containing nucleotide triphosphate hydrolases"/>
    <property type="match status" value="1"/>
</dbReference>
<dbReference type="CDD" id="cd18793">
    <property type="entry name" value="SF2_C_SNF"/>
    <property type="match status" value="1"/>
</dbReference>
<protein>
    <recommendedName>
        <fullName evidence="12">RING-type domain-containing protein</fullName>
    </recommendedName>
</protein>
<evidence type="ECO:0000256" key="1">
    <source>
        <dbReference type="ARBA" id="ARBA00022723"/>
    </source>
</evidence>
<dbReference type="Pfam" id="PF00271">
    <property type="entry name" value="Helicase_C"/>
    <property type="match status" value="1"/>
</dbReference>
<evidence type="ECO:0000313" key="10">
    <source>
        <dbReference type="Proteomes" id="UP000504636"/>
    </source>
</evidence>
<dbReference type="Pfam" id="PF13639">
    <property type="entry name" value="zf-RING_2"/>
    <property type="match status" value="1"/>
</dbReference>
<sequence>MRHTKDKIRHELRLPAQKRVVITVPFTTIEEQNYSELIKQMCQACGFSSDGKFLDDDGNPWDPPVLEKMREWLVRLRQTCLHAQVGRRNRRALGRGNAPLRTVEEVLEVMIEQNDTIAKAGEREVVLISLGKGHALANVKPDEHRSEKALEVYLAALKEASRFVQECRDELEAEIVKQGAASIASGRSVSVVADQESDGEDKNKQGEGSERLARLATIKKSLRSALELEHACNFFVGTSYYQIKENKNLTMAESEEFHQLEKSETEFYATAKAIRKELLRESQESAMRLMKRIEAKVEKENFAKVPHIKELTDYGGIENRKVLDMMDRLTDVMNNQTAQIDEWRKKVVSILLLPLVDEDEGKETTGDEYEDSTKAQDDLYVYIAALRAIIADRNLAITGLSNELIDHEMLTSKKFALEGKGHAPELTLKILDIREKLKPTAKDASLKGAISLVRTLVTNLQWQADEGNDRARTELKIVEKELAKIQAISTSQTKALAELEKEQELFRTAMNRRLGFYRQLQHISDTVAPWKEEMDEKLDMVALAKQQRLEVMAKTNLTRTKAKQRFLLHLREENKQEGERICVICQSEFENGVLTICGHQFCKECIQEWHRAHRTCPICKRKLHPNDFHDITYKPQEMKAQEETHETESQSLPSSPGSAQSSIYSDISSTVMNEIKNIDLTGASYGTKVDTIARHLLWIRKNDPGARSIIFSQFNDFLDVLRKAFEGWNIGCSSIGEKHGIEKFKSDASTECFLLDAKSDSSGLNLVNATYVFLCEPLINPAIELQAIARVHRIGQQRPTTVYMYLVSDTVEEAIYDISVSRRLEHMSQGRKANSSESSSGTATPSLQENAIDAANSLELQQAPLKQLMRKKGDGEVVRQDDLWKCLFAKPRKDQAEPSAAAQTQVDRHLRASAAEGRASAAEGWATAAG</sequence>
<dbReference type="InterPro" id="IPR049730">
    <property type="entry name" value="SNF2/RAD54-like_C"/>
</dbReference>
<feature type="non-terminal residue" evidence="9">
    <location>
        <position position="930"/>
    </location>
</feature>
<proteinExistence type="predicted"/>
<dbReference type="PROSITE" id="PS51194">
    <property type="entry name" value="HELICASE_CTER"/>
    <property type="match status" value="1"/>
</dbReference>
<reference evidence="9 11" key="1">
    <citation type="journal article" date="2020" name="Stud. Mycol.">
        <title>101 Dothideomycetes genomes: a test case for predicting lifestyles and emergence of pathogens.</title>
        <authorList>
            <person name="Haridas S."/>
            <person name="Albert R."/>
            <person name="Binder M."/>
            <person name="Bloem J."/>
            <person name="Labutti K."/>
            <person name="Salamov A."/>
            <person name="Andreopoulos B."/>
            <person name="Baker S."/>
            <person name="Barry K."/>
            <person name="Bills G."/>
            <person name="Bluhm B."/>
            <person name="Cannon C."/>
            <person name="Castanera R."/>
            <person name="Culley D."/>
            <person name="Daum C."/>
            <person name="Ezra D."/>
            <person name="Gonzalez J."/>
            <person name="Henrissat B."/>
            <person name="Kuo A."/>
            <person name="Liang C."/>
            <person name="Lipzen A."/>
            <person name="Lutzoni F."/>
            <person name="Magnuson J."/>
            <person name="Mondo S."/>
            <person name="Nolan M."/>
            <person name="Ohm R."/>
            <person name="Pangilinan J."/>
            <person name="Park H.-J."/>
            <person name="Ramirez L."/>
            <person name="Alfaro M."/>
            <person name="Sun H."/>
            <person name="Tritt A."/>
            <person name="Yoshinaga Y."/>
            <person name="Zwiers L.-H."/>
            <person name="Turgeon B."/>
            <person name="Goodwin S."/>
            <person name="Spatafora J."/>
            <person name="Crous P."/>
            <person name="Grigoriev I."/>
        </authorList>
    </citation>
    <scope>NUCLEOTIDE SEQUENCE</scope>
    <source>
        <strain evidence="9 11">CBS 304.34</strain>
    </source>
</reference>
<evidence type="ECO:0000313" key="11">
    <source>
        <dbReference type="RefSeq" id="XP_033576896.1"/>
    </source>
</evidence>
<evidence type="ECO:0000256" key="2">
    <source>
        <dbReference type="ARBA" id="ARBA00022771"/>
    </source>
</evidence>
<keyword evidence="10" id="KW-1185">Reference proteome</keyword>
<dbReference type="FunFam" id="3.40.50.300:FF:001870">
    <property type="entry name" value="SNF2 family helicase/ATPase, putative"/>
    <property type="match status" value="1"/>
</dbReference>
<dbReference type="PROSITE" id="PS00518">
    <property type="entry name" value="ZF_RING_1"/>
    <property type="match status" value="1"/>
</dbReference>
<evidence type="ECO:0000259" key="7">
    <source>
        <dbReference type="PROSITE" id="PS50089"/>
    </source>
</evidence>
<evidence type="ECO:0000259" key="8">
    <source>
        <dbReference type="PROSITE" id="PS51194"/>
    </source>
</evidence>
<dbReference type="GeneID" id="54457664"/>
<keyword evidence="1" id="KW-0479">Metal-binding</keyword>
<keyword evidence="3" id="KW-0378">Hydrolase</keyword>
<keyword evidence="2 5" id="KW-0863">Zinc-finger</keyword>
<keyword evidence="4" id="KW-0862">Zinc</keyword>
<dbReference type="InterPro" id="IPR059033">
    <property type="entry name" value="C144_05_dom"/>
</dbReference>
<evidence type="ECO:0000256" key="3">
    <source>
        <dbReference type="ARBA" id="ARBA00022801"/>
    </source>
</evidence>
<dbReference type="GO" id="GO:0000209">
    <property type="term" value="P:protein polyubiquitination"/>
    <property type="evidence" value="ECO:0007669"/>
    <property type="project" value="TreeGrafter"/>
</dbReference>
<dbReference type="Pfam" id="PF26021">
    <property type="entry name" value="Ferritin_C144_05"/>
    <property type="match status" value="1"/>
</dbReference>
<feature type="compositionally biased region" description="Low complexity" evidence="6">
    <location>
        <begin position="649"/>
        <end position="662"/>
    </location>
</feature>
<organism evidence="9">
    <name type="scientific">Mytilinidion resinicola</name>
    <dbReference type="NCBI Taxonomy" id="574789"/>
    <lineage>
        <taxon>Eukaryota</taxon>
        <taxon>Fungi</taxon>
        <taxon>Dikarya</taxon>
        <taxon>Ascomycota</taxon>
        <taxon>Pezizomycotina</taxon>
        <taxon>Dothideomycetes</taxon>
        <taxon>Pleosporomycetidae</taxon>
        <taxon>Mytilinidiales</taxon>
        <taxon>Mytilinidiaceae</taxon>
        <taxon>Mytilinidion</taxon>
    </lineage>
</organism>
<reference evidence="11" key="3">
    <citation type="submission" date="2025-04" db="UniProtKB">
        <authorList>
            <consortium name="RefSeq"/>
        </authorList>
    </citation>
    <scope>IDENTIFICATION</scope>
    <source>
        <strain evidence="11">CBS 304.34</strain>
    </source>
</reference>
<dbReference type="SUPFAM" id="SSF52540">
    <property type="entry name" value="P-loop containing nucleoside triphosphate hydrolases"/>
    <property type="match status" value="1"/>
</dbReference>
<dbReference type="OrthoDB" id="5330228at2759"/>
<name>A0A6A6YM27_9PEZI</name>
<dbReference type="InterPro" id="IPR052583">
    <property type="entry name" value="ATP-helicase/E3_Ub-Ligase"/>
</dbReference>
<evidence type="ECO:0000313" key="9">
    <source>
        <dbReference type="EMBL" id="KAF2809932.1"/>
    </source>
</evidence>
<feature type="compositionally biased region" description="Low complexity" evidence="6">
    <location>
        <begin position="912"/>
        <end position="930"/>
    </location>
</feature>
<evidence type="ECO:0000256" key="4">
    <source>
        <dbReference type="ARBA" id="ARBA00022833"/>
    </source>
</evidence>
<gene>
    <name evidence="9 11" type="ORF">BDZ99DRAFT_415891</name>
</gene>
<dbReference type="PANTHER" id="PTHR45865">
    <property type="entry name" value="E3 UBIQUITIN-PROTEIN LIGASE SHPRH FAMILY MEMBER"/>
    <property type="match status" value="1"/>
</dbReference>
<dbReference type="GO" id="GO:0005634">
    <property type="term" value="C:nucleus"/>
    <property type="evidence" value="ECO:0007669"/>
    <property type="project" value="TreeGrafter"/>
</dbReference>
<dbReference type="EMBL" id="MU003700">
    <property type="protein sequence ID" value="KAF2809932.1"/>
    <property type="molecule type" value="Genomic_DNA"/>
</dbReference>
<dbReference type="PANTHER" id="PTHR45865:SF1">
    <property type="entry name" value="E3 UBIQUITIN-PROTEIN LIGASE SHPRH"/>
    <property type="match status" value="1"/>
</dbReference>
<dbReference type="RefSeq" id="XP_033576896.1">
    <property type="nucleotide sequence ID" value="XM_033716771.1"/>
</dbReference>
<reference evidence="11" key="2">
    <citation type="submission" date="2020-04" db="EMBL/GenBank/DDBJ databases">
        <authorList>
            <consortium name="NCBI Genome Project"/>
        </authorList>
    </citation>
    <scope>NUCLEOTIDE SEQUENCE</scope>
    <source>
        <strain evidence="11">CBS 304.34</strain>
    </source>
</reference>
<feature type="domain" description="Helicase C-terminal" evidence="8">
    <location>
        <begin position="691"/>
        <end position="852"/>
    </location>
</feature>
<feature type="region of interest" description="Disordered" evidence="6">
    <location>
        <begin position="892"/>
        <end position="930"/>
    </location>
</feature>
<dbReference type="InterPro" id="IPR027417">
    <property type="entry name" value="P-loop_NTPase"/>
</dbReference>
<dbReference type="GO" id="GO:0061630">
    <property type="term" value="F:ubiquitin protein ligase activity"/>
    <property type="evidence" value="ECO:0007669"/>
    <property type="project" value="TreeGrafter"/>
</dbReference>
<dbReference type="SUPFAM" id="SSF57850">
    <property type="entry name" value="RING/U-box"/>
    <property type="match status" value="1"/>
</dbReference>
<dbReference type="InterPro" id="IPR017907">
    <property type="entry name" value="Znf_RING_CS"/>
</dbReference>
<evidence type="ECO:0008006" key="12">
    <source>
        <dbReference type="Google" id="ProtNLM"/>
    </source>
</evidence>
<dbReference type="SMART" id="SM00184">
    <property type="entry name" value="RING"/>
    <property type="match status" value="1"/>
</dbReference>
<dbReference type="GO" id="GO:0016787">
    <property type="term" value="F:hydrolase activity"/>
    <property type="evidence" value="ECO:0007669"/>
    <property type="project" value="UniProtKB-KW"/>
</dbReference>
<dbReference type="InterPro" id="IPR001650">
    <property type="entry name" value="Helicase_C-like"/>
</dbReference>
<dbReference type="Proteomes" id="UP000504636">
    <property type="component" value="Unplaced"/>
</dbReference>
<evidence type="ECO:0000256" key="5">
    <source>
        <dbReference type="PROSITE-ProRule" id="PRU00175"/>
    </source>
</evidence>
<dbReference type="InterPro" id="IPR001841">
    <property type="entry name" value="Znf_RING"/>
</dbReference>
<dbReference type="GO" id="GO:0006974">
    <property type="term" value="P:DNA damage response"/>
    <property type="evidence" value="ECO:0007669"/>
    <property type="project" value="TreeGrafter"/>
</dbReference>